<evidence type="ECO:0000256" key="2">
    <source>
        <dbReference type="ARBA" id="ARBA00007965"/>
    </source>
</evidence>
<evidence type="ECO:0000313" key="8">
    <source>
        <dbReference type="EMBL" id="MFH4980371.1"/>
    </source>
</evidence>
<evidence type="ECO:0000256" key="4">
    <source>
        <dbReference type="ARBA" id="ARBA00022692"/>
    </source>
</evidence>
<keyword evidence="3" id="KW-0813">Transport</keyword>
<dbReference type="PRINTS" id="PR01130">
    <property type="entry name" value="DERENTRNSPRT"/>
</dbReference>
<gene>
    <name evidence="8" type="ORF">AB6A40_007080</name>
</gene>
<accession>A0ABD6EM70</accession>
<protein>
    <recommendedName>
        <fullName evidence="10">Solute carrier family 29 member 2</fullName>
    </recommendedName>
</protein>
<evidence type="ECO:0000256" key="5">
    <source>
        <dbReference type="ARBA" id="ARBA00022989"/>
    </source>
</evidence>
<feature type="transmembrane region" description="Helical" evidence="7">
    <location>
        <begin position="6"/>
        <end position="29"/>
    </location>
</feature>
<keyword evidence="4 7" id="KW-0812">Transmembrane</keyword>
<keyword evidence="5 7" id="KW-1133">Transmembrane helix</keyword>
<keyword evidence="6 7" id="KW-0472">Membrane</keyword>
<dbReference type="Pfam" id="PF01733">
    <property type="entry name" value="Nucleoside_tran"/>
    <property type="match status" value="1"/>
</dbReference>
<dbReference type="InterPro" id="IPR002259">
    <property type="entry name" value="Eqnu_transpt"/>
</dbReference>
<sequence length="151" mass="17066">LLTMNFSEFLFTPITTFLLFNLLAAIGSATANFKQWPSPRFLFIPVVLRIVLLPLMMFCNYRPNTRTWPIWITNEYVYIFLAIVMSFTSGYCSSLAMMYAPKTVDKSKAPIAGMMSAFFLITGICSGVAFTFFISFFIDSLGPDKVLNVDN</sequence>
<evidence type="ECO:0000256" key="3">
    <source>
        <dbReference type="ARBA" id="ARBA00022448"/>
    </source>
</evidence>
<name>A0ABD6EM70_9BILA</name>
<proteinExistence type="inferred from homology"/>
<dbReference type="AlphaFoldDB" id="A0ABD6EM70"/>
<dbReference type="GO" id="GO:0022857">
    <property type="term" value="F:transmembrane transporter activity"/>
    <property type="evidence" value="ECO:0007669"/>
    <property type="project" value="UniProtKB-ARBA"/>
</dbReference>
<dbReference type="PANTHER" id="PTHR10332:SF80">
    <property type="entry name" value="EQUILIBRATIVE NUCLEOSIDE TRANSPORTER 2, ISOFORM A"/>
    <property type="match status" value="1"/>
</dbReference>
<feature type="transmembrane region" description="Helical" evidence="7">
    <location>
        <begin position="41"/>
        <end position="58"/>
    </location>
</feature>
<organism evidence="8 9">
    <name type="scientific">Gnathostoma spinigerum</name>
    <dbReference type="NCBI Taxonomy" id="75299"/>
    <lineage>
        <taxon>Eukaryota</taxon>
        <taxon>Metazoa</taxon>
        <taxon>Ecdysozoa</taxon>
        <taxon>Nematoda</taxon>
        <taxon>Chromadorea</taxon>
        <taxon>Rhabditida</taxon>
        <taxon>Spirurina</taxon>
        <taxon>Gnathostomatomorpha</taxon>
        <taxon>Gnathostomatoidea</taxon>
        <taxon>Gnathostomatidae</taxon>
        <taxon>Gnathostoma</taxon>
    </lineage>
</organism>
<dbReference type="GO" id="GO:0015858">
    <property type="term" value="P:nucleoside transport"/>
    <property type="evidence" value="ECO:0007669"/>
    <property type="project" value="UniProtKB-ARBA"/>
</dbReference>
<dbReference type="PANTHER" id="PTHR10332">
    <property type="entry name" value="EQUILIBRATIVE NUCLEOSIDE TRANSPORTER"/>
    <property type="match status" value="1"/>
</dbReference>
<dbReference type="GO" id="GO:0016020">
    <property type="term" value="C:membrane"/>
    <property type="evidence" value="ECO:0007669"/>
    <property type="project" value="UniProtKB-SubCell"/>
</dbReference>
<evidence type="ECO:0000256" key="7">
    <source>
        <dbReference type="SAM" id="Phobius"/>
    </source>
</evidence>
<feature type="non-terminal residue" evidence="8">
    <location>
        <position position="1"/>
    </location>
</feature>
<keyword evidence="9" id="KW-1185">Reference proteome</keyword>
<comment type="caution">
    <text evidence="8">The sequence shown here is derived from an EMBL/GenBank/DDBJ whole genome shotgun (WGS) entry which is preliminary data.</text>
</comment>
<dbReference type="EMBL" id="JBGFUD010005457">
    <property type="protein sequence ID" value="MFH4980371.1"/>
    <property type="molecule type" value="Genomic_DNA"/>
</dbReference>
<evidence type="ECO:0000256" key="6">
    <source>
        <dbReference type="ARBA" id="ARBA00023136"/>
    </source>
</evidence>
<dbReference type="Proteomes" id="UP001608902">
    <property type="component" value="Unassembled WGS sequence"/>
</dbReference>
<comment type="similarity">
    <text evidence="2">Belongs to the SLC29A/ENT transporter (TC 2.A.57) family.</text>
</comment>
<feature type="transmembrane region" description="Helical" evidence="7">
    <location>
        <begin position="78"/>
        <end position="99"/>
    </location>
</feature>
<evidence type="ECO:0000256" key="1">
    <source>
        <dbReference type="ARBA" id="ARBA00004141"/>
    </source>
</evidence>
<feature type="transmembrane region" description="Helical" evidence="7">
    <location>
        <begin position="111"/>
        <end position="138"/>
    </location>
</feature>
<comment type="subcellular location">
    <subcellularLocation>
        <location evidence="1">Membrane</location>
        <topology evidence="1">Multi-pass membrane protein</topology>
    </subcellularLocation>
</comment>
<reference evidence="8 9" key="1">
    <citation type="submission" date="2024-08" db="EMBL/GenBank/DDBJ databases">
        <title>Gnathostoma spinigerum genome.</title>
        <authorList>
            <person name="Gonzalez-Bertolin B."/>
            <person name="Monzon S."/>
            <person name="Zaballos A."/>
            <person name="Jimenez P."/>
            <person name="Dekumyoy P."/>
            <person name="Varona S."/>
            <person name="Cuesta I."/>
            <person name="Sumanam S."/>
            <person name="Adisakwattana P."/>
            <person name="Gasser R.B."/>
            <person name="Hernandez-Gonzalez A."/>
            <person name="Young N.D."/>
            <person name="Perteguer M.J."/>
        </authorList>
    </citation>
    <scope>NUCLEOTIDE SEQUENCE [LARGE SCALE GENOMIC DNA]</scope>
    <source>
        <strain evidence="8">AL3</strain>
        <tissue evidence="8">Liver</tissue>
    </source>
</reference>
<evidence type="ECO:0000313" key="9">
    <source>
        <dbReference type="Proteomes" id="UP001608902"/>
    </source>
</evidence>
<evidence type="ECO:0008006" key="10">
    <source>
        <dbReference type="Google" id="ProtNLM"/>
    </source>
</evidence>